<gene>
    <name evidence="1" type="ORF">P9H32_15080</name>
</gene>
<accession>A0ABU5N0H9</accession>
<dbReference type="EMBL" id="JARVCO010000012">
    <property type="protein sequence ID" value="MDZ8119952.1"/>
    <property type="molecule type" value="Genomic_DNA"/>
</dbReference>
<evidence type="ECO:0000313" key="2">
    <source>
        <dbReference type="Proteomes" id="UP001290861"/>
    </source>
</evidence>
<reference evidence="1 2" key="1">
    <citation type="journal article" date="2024" name="Appl. Environ. Microbiol.">
        <title>Pontiella agarivorans sp. nov., a novel marine anaerobic bacterium capable of degrading macroalgal polysaccharides and fixing nitrogen.</title>
        <authorList>
            <person name="Liu N."/>
            <person name="Kivenson V."/>
            <person name="Peng X."/>
            <person name="Cui Z."/>
            <person name="Lankiewicz T.S."/>
            <person name="Gosselin K.M."/>
            <person name="English C.J."/>
            <person name="Blair E.M."/>
            <person name="O'Malley M.A."/>
            <person name="Valentine D.L."/>
        </authorList>
    </citation>
    <scope>NUCLEOTIDE SEQUENCE [LARGE SCALE GENOMIC DNA]</scope>
    <source>
        <strain evidence="1 2">NLcol2</strain>
    </source>
</reference>
<organism evidence="1 2">
    <name type="scientific">Pontiella agarivorans</name>
    <dbReference type="NCBI Taxonomy" id="3038953"/>
    <lineage>
        <taxon>Bacteria</taxon>
        <taxon>Pseudomonadati</taxon>
        <taxon>Kiritimatiellota</taxon>
        <taxon>Kiritimatiellia</taxon>
        <taxon>Kiritimatiellales</taxon>
        <taxon>Pontiellaceae</taxon>
        <taxon>Pontiella</taxon>
    </lineage>
</organism>
<comment type="caution">
    <text evidence="1">The sequence shown here is derived from an EMBL/GenBank/DDBJ whole genome shotgun (WGS) entry which is preliminary data.</text>
</comment>
<keyword evidence="2" id="KW-1185">Reference proteome</keyword>
<sequence length="58" mass="6552">MAKMAAVSGVSFSNLSHEIRDNHIYDPLKYSLSNIHFSTGFYESEPFLVIVTKVYPLS</sequence>
<name>A0ABU5N0H9_9BACT</name>
<proteinExistence type="predicted"/>
<protein>
    <submittedName>
        <fullName evidence="1">Uncharacterized protein</fullName>
    </submittedName>
</protein>
<dbReference type="Proteomes" id="UP001290861">
    <property type="component" value="Unassembled WGS sequence"/>
</dbReference>
<evidence type="ECO:0000313" key="1">
    <source>
        <dbReference type="EMBL" id="MDZ8119952.1"/>
    </source>
</evidence>